<evidence type="ECO:0000256" key="1">
    <source>
        <dbReference type="ARBA" id="ARBA00010552"/>
    </source>
</evidence>
<dbReference type="NCBIfam" id="TIGR00004">
    <property type="entry name" value="Rid family detoxifying hydrolase"/>
    <property type="match status" value="1"/>
</dbReference>
<name>A0A6M2DGE7_XENCH</name>
<dbReference type="Pfam" id="PF01042">
    <property type="entry name" value="Ribonuc_L-PSP"/>
    <property type="match status" value="1"/>
</dbReference>
<dbReference type="GO" id="GO:0019239">
    <property type="term" value="F:deaminase activity"/>
    <property type="evidence" value="ECO:0007669"/>
    <property type="project" value="TreeGrafter"/>
</dbReference>
<accession>A0A6M2DGE7</accession>
<dbReference type="PROSITE" id="PS01094">
    <property type="entry name" value="UPF0076"/>
    <property type="match status" value="1"/>
</dbReference>
<proteinExistence type="inferred from homology"/>
<dbReference type="InterPro" id="IPR019897">
    <property type="entry name" value="RidA_CS"/>
</dbReference>
<protein>
    <submittedName>
        <fullName evidence="2">Putative translation initiation inhibitor</fullName>
    </submittedName>
</protein>
<dbReference type="InterPro" id="IPR006175">
    <property type="entry name" value="YjgF/YER057c/UK114"/>
</dbReference>
<dbReference type="PANTHER" id="PTHR11803:SF39">
    <property type="entry name" value="2-IMINOBUTANOATE_2-IMINOPROPANOATE DEAMINASE"/>
    <property type="match status" value="1"/>
</dbReference>
<dbReference type="Gene3D" id="3.30.1330.40">
    <property type="entry name" value="RutC-like"/>
    <property type="match status" value="1"/>
</dbReference>
<dbReference type="CDD" id="cd00448">
    <property type="entry name" value="YjgF_YER057c_UK114_family"/>
    <property type="match status" value="1"/>
</dbReference>
<dbReference type="PANTHER" id="PTHR11803">
    <property type="entry name" value="2-IMINOBUTANOATE/2-IMINOPROPANOATE DEAMINASE RIDA"/>
    <property type="match status" value="1"/>
</dbReference>
<reference evidence="2" key="1">
    <citation type="submission" date="2020-03" db="EMBL/GenBank/DDBJ databases">
        <title>Transcriptomic Profiling of the Digestive Tract of the Rat Flea, Xenopsylla cheopis, Following Blood Feeding and Infection with Yersinia pestis.</title>
        <authorList>
            <person name="Bland D.M."/>
            <person name="Martens C.A."/>
            <person name="Virtaneva K."/>
            <person name="Kanakabandi K."/>
            <person name="Long D."/>
            <person name="Rosenke R."/>
            <person name="Saturday G.A."/>
            <person name="Hoyt F.H."/>
            <person name="Bruno D.P."/>
            <person name="Ribeiro J.M.C."/>
            <person name="Hinnebusch J."/>
        </authorList>
    </citation>
    <scope>NUCLEOTIDE SEQUENCE</scope>
</reference>
<evidence type="ECO:0000313" key="2">
    <source>
        <dbReference type="EMBL" id="NOV45319.1"/>
    </source>
</evidence>
<dbReference type="FunFam" id="3.30.1330.40:FF:000001">
    <property type="entry name" value="L-PSP family endoribonuclease"/>
    <property type="match status" value="1"/>
</dbReference>
<dbReference type="SUPFAM" id="SSF55298">
    <property type="entry name" value="YjgF-like"/>
    <property type="match status" value="1"/>
</dbReference>
<comment type="similarity">
    <text evidence="1">Belongs to the RutC family.</text>
</comment>
<dbReference type="GO" id="GO:0005739">
    <property type="term" value="C:mitochondrion"/>
    <property type="evidence" value="ECO:0007669"/>
    <property type="project" value="TreeGrafter"/>
</dbReference>
<dbReference type="InterPro" id="IPR006056">
    <property type="entry name" value="RidA"/>
</dbReference>
<dbReference type="AlphaFoldDB" id="A0A6M2DGE7"/>
<dbReference type="GO" id="GO:0005829">
    <property type="term" value="C:cytosol"/>
    <property type="evidence" value="ECO:0007669"/>
    <property type="project" value="TreeGrafter"/>
</dbReference>
<organism evidence="2">
    <name type="scientific">Xenopsylla cheopis</name>
    <name type="common">Oriental rat flea</name>
    <name type="synonym">Pulex cheopis</name>
    <dbReference type="NCBI Taxonomy" id="163159"/>
    <lineage>
        <taxon>Eukaryota</taxon>
        <taxon>Metazoa</taxon>
        <taxon>Ecdysozoa</taxon>
        <taxon>Arthropoda</taxon>
        <taxon>Hexapoda</taxon>
        <taxon>Insecta</taxon>
        <taxon>Pterygota</taxon>
        <taxon>Neoptera</taxon>
        <taxon>Endopterygota</taxon>
        <taxon>Siphonaptera</taxon>
        <taxon>Pulicidae</taxon>
        <taxon>Xenopsyllinae</taxon>
        <taxon>Xenopsylla</taxon>
    </lineage>
</organism>
<dbReference type="InterPro" id="IPR035959">
    <property type="entry name" value="RutC-like_sf"/>
</dbReference>
<sequence length="139" mass="14833">MTTIIRKIVSTKAAARPVAPYNQAVLVDRTLYVSGCLGLDKNTMKLVPGGAAAEARQALTNLGHILMAGDSSYDRVVKTTVLLADLADFQAVNEVYAQVFTHDHPARSSFQVGALPLNARVEIEVVAVSGDVRTIPVTE</sequence>
<dbReference type="EMBL" id="GIIL01001593">
    <property type="protein sequence ID" value="NOV45319.1"/>
    <property type="molecule type" value="Transcribed_RNA"/>
</dbReference>